<keyword evidence="3" id="KW-1185">Reference proteome</keyword>
<sequence length="116" mass="13121">MENSRRCAIAHHIKKGHDLSIDNERIKKGGIEKWKARVVPHPGLSKRRMLRCSTMIDWLMTDEGEIINLTIRLRACCYGLNHIVHPQSPSGGTKNDNRAAIVEAEDHSAEEEVAQE</sequence>
<dbReference type="AlphaFoldDB" id="A0ABD1XMS5"/>
<dbReference type="Proteomes" id="UP001605036">
    <property type="component" value="Unassembled WGS sequence"/>
</dbReference>
<feature type="region of interest" description="Disordered" evidence="1">
    <location>
        <begin position="86"/>
        <end position="116"/>
    </location>
</feature>
<evidence type="ECO:0000313" key="2">
    <source>
        <dbReference type="EMBL" id="KAL2610250.1"/>
    </source>
</evidence>
<protein>
    <submittedName>
        <fullName evidence="2">Uncharacterized protein</fullName>
    </submittedName>
</protein>
<reference evidence="2 3" key="1">
    <citation type="submission" date="2024-09" db="EMBL/GenBank/DDBJ databases">
        <title>Chromosome-scale assembly of Riccia fluitans.</title>
        <authorList>
            <person name="Paukszto L."/>
            <person name="Sawicki J."/>
            <person name="Karawczyk K."/>
            <person name="Piernik-Szablinska J."/>
            <person name="Szczecinska M."/>
            <person name="Mazdziarz M."/>
        </authorList>
    </citation>
    <scope>NUCLEOTIDE SEQUENCE [LARGE SCALE GENOMIC DNA]</scope>
    <source>
        <strain evidence="2">Rf_01</strain>
        <tissue evidence="2">Aerial parts of the thallus</tissue>
    </source>
</reference>
<evidence type="ECO:0000256" key="1">
    <source>
        <dbReference type="SAM" id="MobiDB-lite"/>
    </source>
</evidence>
<dbReference type="EMBL" id="JBHFFA010000008">
    <property type="protein sequence ID" value="KAL2610250.1"/>
    <property type="molecule type" value="Genomic_DNA"/>
</dbReference>
<organism evidence="2 3">
    <name type="scientific">Riccia fluitans</name>
    <dbReference type="NCBI Taxonomy" id="41844"/>
    <lineage>
        <taxon>Eukaryota</taxon>
        <taxon>Viridiplantae</taxon>
        <taxon>Streptophyta</taxon>
        <taxon>Embryophyta</taxon>
        <taxon>Marchantiophyta</taxon>
        <taxon>Marchantiopsida</taxon>
        <taxon>Marchantiidae</taxon>
        <taxon>Marchantiales</taxon>
        <taxon>Ricciaceae</taxon>
        <taxon>Riccia</taxon>
    </lineage>
</organism>
<evidence type="ECO:0000313" key="3">
    <source>
        <dbReference type="Proteomes" id="UP001605036"/>
    </source>
</evidence>
<proteinExistence type="predicted"/>
<name>A0ABD1XMS5_9MARC</name>
<accession>A0ABD1XMS5</accession>
<gene>
    <name evidence="2" type="ORF">R1flu_028823</name>
</gene>
<comment type="caution">
    <text evidence="2">The sequence shown here is derived from an EMBL/GenBank/DDBJ whole genome shotgun (WGS) entry which is preliminary data.</text>
</comment>